<dbReference type="EMBL" id="ML741837">
    <property type="protein sequence ID" value="KAE8322966.1"/>
    <property type="molecule type" value="Genomic_DNA"/>
</dbReference>
<evidence type="ECO:0000313" key="2">
    <source>
        <dbReference type="Proteomes" id="UP000325945"/>
    </source>
</evidence>
<keyword evidence="2" id="KW-1185">Reference proteome</keyword>
<reference evidence="2" key="1">
    <citation type="submission" date="2019-04" db="EMBL/GenBank/DDBJ databases">
        <title>Friends and foes A comparative genomics studyof 23 Aspergillus species from section Flavi.</title>
        <authorList>
            <consortium name="DOE Joint Genome Institute"/>
            <person name="Kjaerbolling I."/>
            <person name="Vesth T."/>
            <person name="Frisvad J.C."/>
            <person name="Nybo J.L."/>
            <person name="Theobald S."/>
            <person name="Kildgaard S."/>
            <person name="Isbrandt T."/>
            <person name="Kuo A."/>
            <person name="Sato A."/>
            <person name="Lyhne E.K."/>
            <person name="Kogle M.E."/>
            <person name="Wiebenga A."/>
            <person name="Kun R.S."/>
            <person name="Lubbers R.J."/>
            <person name="Makela M.R."/>
            <person name="Barry K."/>
            <person name="Chovatia M."/>
            <person name="Clum A."/>
            <person name="Daum C."/>
            <person name="Haridas S."/>
            <person name="He G."/>
            <person name="LaButti K."/>
            <person name="Lipzen A."/>
            <person name="Mondo S."/>
            <person name="Riley R."/>
            <person name="Salamov A."/>
            <person name="Simmons B.A."/>
            <person name="Magnuson J.K."/>
            <person name="Henrissat B."/>
            <person name="Mortensen U.H."/>
            <person name="Larsen T.O."/>
            <person name="Devries R.P."/>
            <person name="Grigoriev I.V."/>
            <person name="Machida M."/>
            <person name="Baker S.E."/>
            <person name="Andersen M.R."/>
        </authorList>
    </citation>
    <scope>NUCLEOTIDE SEQUENCE [LARGE SCALE GENOMIC DNA]</scope>
    <source>
        <strain evidence="2">CBS 130017</strain>
    </source>
</reference>
<protein>
    <submittedName>
        <fullName evidence="1">Uncharacterized protein</fullName>
    </submittedName>
</protein>
<evidence type="ECO:0000313" key="1">
    <source>
        <dbReference type="EMBL" id="KAE8322966.1"/>
    </source>
</evidence>
<proteinExistence type="predicted"/>
<sequence>MHASTCGGDFYADIGDAALEVAKMGSLTPSCRDCSDIHLVSRKFATCAQCRTRVGRTQRSVSTCGGFVSNCGPGEQAP</sequence>
<gene>
    <name evidence="1" type="ORF">BDV39DRAFT_183132</name>
</gene>
<organism evidence="1 2">
    <name type="scientific">Aspergillus sergii</name>
    <dbReference type="NCBI Taxonomy" id="1034303"/>
    <lineage>
        <taxon>Eukaryota</taxon>
        <taxon>Fungi</taxon>
        <taxon>Dikarya</taxon>
        <taxon>Ascomycota</taxon>
        <taxon>Pezizomycotina</taxon>
        <taxon>Eurotiomycetes</taxon>
        <taxon>Eurotiomycetidae</taxon>
        <taxon>Eurotiales</taxon>
        <taxon>Aspergillaceae</taxon>
        <taxon>Aspergillus</taxon>
        <taxon>Aspergillus subgen. Circumdati</taxon>
    </lineage>
</organism>
<accession>A0A5N6WS69</accession>
<name>A0A5N6WS69_9EURO</name>
<dbReference type="Proteomes" id="UP000325945">
    <property type="component" value="Unassembled WGS sequence"/>
</dbReference>
<dbReference type="AlphaFoldDB" id="A0A5N6WS69"/>